<dbReference type="InterPro" id="IPR000340">
    <property type="entry name" value="Dual-sp_phosphatase_cat-dom"/>
</dbReference>
<dbReference type="Gene3D" id="3.40.250.10">
    <property type="entry name" value="Rhodanese-like domain"/>
    <property type="match status" value="1"/>
</dbReference>
<evidence type="ECO:0000256" key="4">
    <source>
        <dbReference type="ARBA" id="ARBA00022912"/>
    </source>
</evidence>
<dbReference type="AlphaFoldDB" id="R7S0M7"/>
<comment type="similarity">
    <text evidence="1">Belongs to the protein-tyrosine phosphatase family. Non-receptor class dual specificity subfamily.</text>
</comment>
<dbReference type="PROSITE" id="PS50054">
    <property type="entry name" value="TYR_PHOSPHATASE_DUAL"/>
    <property type="match status" value="1"/>
</dbReference>
<dbReference type="eggNOG" id="KOG1717">
    <property type="taxonomic scope" value="Eukaryota"/>
</dbReference>
<dbReference type="Proteomes" id="UP000053927">
    <property type="component" value="Unassembled WGS sequence"/>
</dbReference>
<feature type="compositionally biased region" description="Low complexity" evidence="5">
    <location>
        <begin position="74"/>
        <end position="85"/>
    </location>
</feature>
<feature type="compositionally biased region" description="Polar residues" evidence="5">
    <location>
        <begin position="529"/>
        <end position="538"/>
    </location>
</feature>
<evidence type="ECO:0000313" key="8">
    <source>
        <dbReference type="EMBL" id="EIM80102.1"/>
    </source>
</evidence>
<feature type="compositionally biased region" description="Low complexity" evidence="5">
    <location>
        <begin position="166"/>
        <end position="177"/>
    </location>
</feature>
<dbReference type="GO" id="GO:0004725">
    <property type="term" value="F:protein tyrosine phosphatase activity"/>
    <property type="evidence" value="ECO:0007669"/>
    <property type="project" value="UniProtKB-EC"/>
</dbReference>
<feature type="domain" description="Tyrosine-protein phosphatase" evidence="6">
    <location>
        <begin position="760"/>
        <end position="909"/>
    </location>
</feature>
<dbReference type="SUPFAM" id="SSF52821">
    <property type="entry name" value="Rhodanese/Cell cycle control phosphatase"/>
    <property type="match status" value="1"/>
</dbReference>
<dbReference type="InterPro" id="IPR029021">
    <property type="entry name" value="Prot-tyrosine_phosphatase-like"/>
</dbReference>
<dbReference type="OrthoDB" id="273181at2759"/>
<feature type="region of interest" description="Disordered" evidence="5">
    <location>
        <begin position="276"/>
        <end position="300"/>
    </location>
</feature>
<evidence type="ECO:0000256" key="2">
    <source>
        <dbReference type="ARBA" id="ARBA00013064"/>
    </source>
</evidence>
<keyword evidence="3" id="KW-0378">Hydrolase</keyword>
<dbReference type="KEGG" id="shs:STEHIDRAFT_135420"/>
<feature type="compositionally biased region" description="Gly residues" evidence="5">
    <location>
        <begin position="940"/>
        <end position="953"/>
    </location>
</feature>
<dbReference type="RefSeq" id="XP_007310719.1">
    <property type="nucleotide sequence ID" value="XM_007310657.1"/>
</dbReference>
<dbReference type="EMBL" id="JH687399">
    <property type="protein sequence ID" value="EIM80102.1"/>
    <property type="molecule type" value="Genomic_DNA"/>
</dbReference>
<feature type="compositionally biased region" description="Basic and acidic residues" evidence="5">
    <location>
        <begin position="574"/>
        <end position="600"/>
    </location>
</feature>
<dbReference type="PROSITE" id="PS50056">
    <property type="entry name" value="TYR_PHOSPHATASE_2"/>
    <property type="match status" value="1"/>
</dbReference>
<dbReference type="PANTHER" id="PTHR10159">
    <property type="entry name" value="DUAL SPECIFICITY PROTEIN PHOSPHATASE"/>
    <property type="match status" value="1"/>
</dbReference>
<dbReference type="OMA" id="KIPMRDT"/>
<dbReference type="CDD" id="cd14498">
    <property type="entry name" value="DSP"/>
    <property type="match status" value="1"/>
</dbReference>
<feature type="compositionally biased region" description="Polar residues" evidence="5">
    <location>
        <begin position="694"/>
        <end position="704"/>
    </location>
</feature>
<feature type="compositionally biased region" description="Low complexity" evidence="5">
    <location>
        <begin position="671"/>
        <end position="682"/>
    </location>
</feature>
<feature type="region of interest" description="Disordered" evidence="5">
    <location>
        <begin position="1"/>
        <end position="46"/>
    </location>
</feature>
<dbReference type="GO" id="GO:0005737">
    <property type="term" value="C:cytoplasm"/>
    <property type="evidence" value="ECO:0007669"/>
    <property type="project" value="TreeGrafter"/>
</dbReference>
<reference evidence="9" key="1">
    <citation type="journal article" date="2012" name="Science">
        <title>The Paleozoic origin of enzymatic lignin decomposition reconstructed from 31 fungal genomes.</title>
        <authorList>
            <person name="Floudas D."/>
            <person name="Binder M."/>
            <person name="Riley R."/>
            <person name="Barry K."/>
            <person name="Blanchette R.A."/>
            <person name="Henrissat B."/>
            <person name="Martinez A.T."/>
            <person name="Otillar R."/>
            <person name="Spatafora J.W."/>
            <person name="Yadav J.S."/>
            <person name="Aerts A."/>
            <person name="Benoit I."/>
            <person name="Boyd A."/>
            <person name="Carlson A."/>
            <person name="Copeland A."/>
            <person name="Coutinho P.M."/>
            <person name="de Vries R.P."/>
            <person name="Ferreira P."/>
            <person name="Findley K."/>
            <person name="Foster B."/>
            <person name="Gaskell J."/>
            <person name="Glotzer D."/>
            <person name="Gorecki P."/>
            <person name="Heitman J."/>
            <person name="Hesse C."/>
            <person name="Hori C."/>
            <person name="Igarashi K."/>
            <person name="Jurgens J.A."/>
            <person name="Kallen N."/>
            <person name="Kersten P."/>
            <person name="Kohler A."/>
            <person name="Kuees U."/>
            <person name="Kumar T.K.A."/>
            <person name="Kuo A."/>
            <person name="LaButti K."/>
            <person name="Larrondo L.F."/>
            <person name="Lindquist E."/>
            <person name="Ling A."/>
            <person name="Lombard V."/>
            <person name="Lucas S."/>
            <person name="Lundell T."/>
            <person name="Martin R."/>
            <person name="McLaughlin D.J."/>
            <person name="Morgenstern I."/>
            <person name="Morin E."/>
            <person name="Murat C."/>
            <person name="Nagy L.G."/>
            <person name="Nolan M."/>
            <person name="Ohm R.A."/>
            <person name="Patyshakuliyeva A."/>
            <person name="Rokas A."/>
            <person name="Ruiz-Duenas F.J."/>
            <person name="Sabat G."/>
            <person name="Salamov A."/>
            <person name="Samejima M."/>
            <person name="Schmutz J."/>
            <person name="Slot J.C."/>
            <person name="St John F."/>
            <person name="Stenlid J."/>
            <person name="Sun H."/>
            <person name="Sun S."/>
            <person name="Syed K."/>
            <person name="Tsang A."/>
            <person name="Wiebenga A."/>
            <person name="Young D."/>
            <person name="Pisabarro A."/>
            <person name="Eastwood D.C."/>
            <person name="Martin F."/>
            <person name="Cullen D."/>
            <person name="Grigoriev I.V."/>
            <person name="Hibbett D.S."/>
        </authorList>
    </citation>
    <scope>NUCLEOTIDE SEQUENCE [LARGE SCALE GENOMIC DNA]</scope>
    <source>
        <strain evidence="9">FP-91666</strain>
    </source>
</reference>
<dbReference type="SUPFAM" id="SSF52799">
    <property type="entry name" value="(Phosphotyrosine protein) phosphatases II"/>
    <property type="match status" value="1"/>
</dbReference>
<dbReference type="SMART" id="SM00195">
    <property type="entry name" value="DSPc"/>
    <property type="match status" value="1"/>
</dbReference>
<dbReference type="PANTHER" id="PTHR10159:SF530">
    <property type="entry name" value="DUAL SPECIFICITY PROTEIN PHOSPHATASE DDB_G0271350-RELATED"/>
    <property type="match status" value="1"/>
</dbReference>
<evidence type="ECO:0000313" key="9">
    <source>
        <dbReference type="Proteomes" id="UP000053927"/>
    </source>
</evidence>
<dbReference type="InterPro" id="IPR000387">
    <property type="entry name" value="Tyr_Pase_dom"/>
</dbReference>
<dbReference type="Pfam" id="PF00782">
    <property type="entry name" value="DSPc"/>
    <property type="match status" value="1"/>
</dbReference>
<keyword evidence="4" id="KW-0904">Protein phosphatase</keyword>
<dbReference type="GeneID" id="18798433"/>
<keyword evidence="9" id="KW-1185">Reference proteome</keyword>
<dbReference type="FunFam" id="3.90.190.10:FF:000120">
    <property type="entry name" value="MAP kinase phosphatase, putative"/>
    <property type="match status" value="1"/>
</dbReference>
<feature type="region of interest" description="Disordered" evidence="5">
    <location>
        <begin position="642"/>
        <end position="758"/>
    </location>
</feature>
<feature type="compositionally biased region" description="Low complexity" evidence="5">
    <location>
        <begin position="721"/>
        <end position="749"/>
    </location>
</feature>
<feature type="domain" description="Tyrosine specific protein phosphatases" evidence="7">
    <location>
        <begin position="826"/>
        <end position="890"/>
    </location>
</feature>
<evidence type="ECO:0000256" key="1">
    <source>
        <dbReference type="ARBA" id="ARBA00008601"/>
    </source>
</evidence>
<feature type="compositionally biased region" description="Polar residues" evidence="5">
    <location>
        <begin position="27"/>
        <end position="41"/>
    </location>
</feature>
<dbReference type="EC" id="3.1.3.48" evidence="2"/>
<evidence type="ECO:0000256" key="3">
    <source>
        <dbReference type="ARBA" id="ARBA00022801"/>
    </source>
</evidence>
<gene>
    <name evidence="8" type="ORF">STEHIDRAFT_135420</name>
</gene>
<feature type="compositionally biased region" description="Polar residues" evidence="5">
    <location>
        <begin position="658"/>
        <end position="670"/>
    </location>
</feature>
<name>R7S0M7_STEHR</name>
<dbReference type="InterPro" id="IPR020422">
    <property type="entry name" value="TYR_PHOSPHATASE_DUAL_dom"/>
</dbReference>
<evidence type="ECO:0000259" key="6">
    <source>
        <dbReference type="PROSITE" id="PS50054"/>
    </source>
</evidence>
<accession>R7S0M7</accession>
<feature type="region of interest" description="Disordered" evidence="5">
    <location>
        <begin position="919"/>
        <end position="977"/>
    </location>
</feature>
<dbReference type="Gene3D" id="3.90.190.10">
    <property type="entry name" value="Protein tyrosine phosphatase superfamily"/>
    <property type="match status" value="1"/>
</dbReference>
<feature type="region of interest" description="Disordered" evidence="5">
    <location>
        <begin position="61"/>
        <end position="87"/>
    </location>
</feature>
<evidence type="ECO:0000256" key="5">
    <source>
        <dbReference type="SAM" id="MobiDB-lite"/>
    </source>
</evidence>
<feature type="compositionally biased region" description="Low complexity" evidence="5">
    <location>
        <begin position="7"/>
        <end position="18"/>
    </location>
</feature>
<organism evidence="8 9">
    <name type="scientific">Stereum hirsutum (strain FP-91666)</name>
    <name type="common">White-rot fungus</name>
    <dbReference type="NCBI Taxonomy" id="721885"/>
    <lineage>
        <taxon>Eukaryota</taxon>
        <taxon>Fungi</taxon>
        <taxon>Dikarya</taxon>
        <taxon>Basidiomycota</taxon>
        <taxon>Agaricomycotina</taxon>
        <taxon>Agaricomycetes</taxon>
        <taxon>Russulales</taxon>
        <taxon>Stereaceae</taxon>
        <taxon>Stereum</taxon>
    </lineage>
</organism>
<sequence>MNGPTIAGAPRPLAAPPGKKTRPPTLSLATSGKRQTPSNTIIELETPLEERQAALDAARRFTNSPPPISPKLGTTTHSSSSSSSTIASAVVAPPGSILFSPATINNSRHDSPLELSADDLTRELAAIEQLRLSVKKNLQLRPIQNLTTTSILNTDVNTQPSPPHSPSASSRPVSMVSTWSDYSQARSGSPNSSVNSPSLYYTPLSENGPGSARYIGSGFSDRFSASYGSDNGIGSAFGPSFPHRDSHRLSQPPINEEYLQQLASSQPLRPLQFNQPEQHSQQFHHHPQSPPQYSSSPARPLDSSLLVSRLLAPTRPLLIDTRPVSSYLSSRIQHSINMAIPSLILKRSKKPGGAFTSIGSLRQFITTQDAREEWDELFGVGGKDEKDVVAYGEGHGDWDGDVIVFDEEMNEHERFNAGVTAWSLLPVLEPLLEHGGTVEYLEGGIKKAKMNPDLRRFIITPGDSISATSSPGLGAGTISAPPGKSKLLGKKKSALGLSQLDTSSASRRNLPEVEISRSAETSPLPMMQMSWNPSSPNPKLSGLHDATPSPPPSHASGSFQRPAPPRRPSLTALRKLDTKSAERLNEKQRDRSNSGALKKLDTKSAEKLTVNTGSGNGITLPKLSVRTVPLKSATLAAPPMGEQWANGTALSPGLKSPHSPSHLNLLHSNYTPPGSRRSTPSPNDANYLFPPSPSWNSSHSGASSPRTPIPPLPRTPHTARPELSPSLSPSRSRSFSFSSALTPSSTTSESETEDPLPPFSVSTILPNFLYLGPEMTEEAHVEELKRLGVKRIMNLAIECDDDKGLRLRERFEKYVRIPMRDTVEEDNIARGVREVCEILDDASLHSAPTYVHCKAGKSRSVTAVMAYLIHANHWTLSRAYTFVLERRKGISPNIGFVSELMNFEEQELGGKSVGVIKGHQPASAGGYTGHDESDLDGEGGHGPGGGGGMGGASQGSYQVAAGGGPRRPGHLRESLPPGFTSMTGVIGGMSSMGGEVLVRDGVVGDSGQEMEIRDADGRYRHVRRAPVDENTLQPMRRVSKAGLETAEFMERE</sequence>
<dbReference type="GO" id="GO:0043409">
    <property type="term" value="P:negative regulation of MAPK cascade"/>
    <property type="evidence" value="ECO:0007669"/>
    <property type="project" value="TreeGrafter"/>
</dbReference>
<feature type="region of interest" description="Disordered" evidence="5">
    <location>
        <begin position="465"/>
        <end position="600"/>
    </location>
</feature>
<proteinExistence type="inferred from homology"/>
<protein>
    <recommendedName>
        <fullName evidence="2">protein-tyrosine-phosphatase</fullName>
        <ecNumber evidence="2">3.1.3.48</ecNumber>
    </recommendedName>
</protein>
<evidence type="ECO:0000259" key="7">
    <source>
        <dbReference type="PROSITE" id="PS50056"/>
    </source>
</evidence>
<feature type="region of interest" description="Disordered" evidence="5">
    <location>
        <begin position="151"/>
        <end position="195"/>
    </location>
</feature>
<dbReference type="InterPro" id="IPR036873">
    <property type="entry name" value="Rhodanese-like_dom_sf"/>
</dbReference>